<keyword evidence="7" id="KW-0812">Transmembrane</keyword>
<protein>
    <recommendedName>
        <fullName evidence="2">thiol oxidase</fullName>
        <ecNumber evidence="2">1.8.3.2</ecNumber>
    </recommendedName>
</protein>
<evidence type="ECO:0000256" key="4">
    <source>
        <dbReference type="ARBA" id="ARBA00022827"/>
    </source>
</evidence>
<comment type="cofactor">
    <cofactor evidence="1">
        <name>FAD</name>
        <dbReference type="ChEBI" id="CHEBI:57692"/>
    </cofactor>
</comment>
<dbReference type="EC" id="1.8.3.2" evidence="2"/>
<evidence type="ECO:0000256" key="2">
    <source>
        <dbReference type="ARBA" id="ARBA00012512"/>
    </source>
</evidence>
<keyword evidence="3" id="KW-0285">Flavoprotein</keyword>
<keyword evidence="4" id="KW-0274">FAD</keyword>
<dbReference type="Gene3D" id="1.20.120.310">
    <property type="entry name" value="ERV/ALR sulfhydryl oxidase domain"/>
    <property type="match status" value="1"/>
</dbReference>
<organism evidence="9">
    <name type="scientific">viral metagenome</name>
    <dbReference type="NCBI Taxonomy" id="1070528"/>
    <lineage>
        <taxon>unclassified sequences</taxon>
        <taxon>metagenomes</taxon>
        <taxon>organismal metagenomes</taxon>
    </lineage>
</organism>
<dbReference type="AlphaFoldDB" id="A0A6C0KT72"/>
<dbReference type="InterPro" id="IPR017905">
    <property type="entry name" value="ERV/ALR_sulphydryl_oxidase"/>
</dbReference>
<name>A0A6C0KT72_9ZZZZ</name>
<keyword evidence="7" id="KW-1133">Transmembrane helix</keyword>
<feature type="domain" description="ERV/ALR sulfhydryl oxidase" evidence="8">
    <location>
        <begin position="1"/>
        <end position="108"/>
    </location>
</feature>
<dbReference type="Pfam" id="PF04777">
    <property type="entry name" value="Evr1_Alr"/>
    <property type="match status" value="1"/>
</dbReference>
<keyword evidence="7" id="KW-0472">Membrane</keyword>
<evidence type="ECO:0000256" key="1">
    <source>
        <dbReference type="ARBA" id="ARBA00001974"/>
    </source>
</evidence>
<evidence type="ECO:0000256" key="5">
    <source>
        <dbReference type="ARBA" id="ARBA00023002"/>
    </source>
</evidence>
<evidence type="ECO:0000313" key="9">
    <source>
        <dbReference type="EMBL" id="QHU21165.1"/>
    </source>
</evidence>
<proteinExistence type="predicted"/>
<dbReference type="GO" id="GO:0016972">
    <property type="term" value="F:thiol oxidase activity"/>
    <property type="evidence" value="ECO:0007669"/>
    <property type="project" value="UniProtKB-EC"/>
</dbReference>
<keyword evidence="5" id="KW-0560">Oxidoreductase</keyword>
<dbReference type="InterPro" id="IPR036774">
    <property type="entry name" value="ERV/ALR_sulphydryl_oxid_sf"/>
</dbReference>
<sequence length="166" mass="19413">MGIDPNHFGPYFWATIHFICLGVTSNLSNDQKNGYCQFFNNIHYVLPCASCGEHLRDNMRNITQIEEVFADPSYSSDSLFYWSVDLHNIVNDKLGKPRMTHQDAYKFWRNAPYATFNKNTKDTNSDKNDEVIKIVYKENYSQPIQMFLIFIIGLLIGVMLFYCCRH</sequence>
<accession>A0A6C0KT72</accession>
<reference evidence="9" key="1">
    <citation type="journal article" date="2020" name="Nature">
        <title>Giant virus diversity and host interactions through global metagenomics.</title>
        <authorList>
            <person name="Schulz F."/>
            <person name="Roux S."/>
            <person name="Paez-Espino D."/>
            <person name="Jungbluth S."/>
            <person name="Walsh D.A."/>
            <person name="Denef V.J."/>
            <person name="McMahon K.D."/>
            <person name="Konstantinidis K.T."/>
            <person name="Eloe-Fadrosh E.A."/>
            <person name="Kyrpides N.C."/>
            <person name="Woyke T."/>
        </authorList>
    </citation>
    <scope>NUCLEOTIDE SEQUENCE</scope>
    <source>
        <strain evidence="9">GVMAG-S-3300013094-100</strain>
    </source>
</reference>
<dbReference type="EMBL" id="MN740982">
    <property type="protein sequence ID" value="QHU21165.1"/>
    <property type="molecule type" value="Genomic_DNA"/>
</dbReference>
<keyword evidence="6" id="KW-1015">Disulfide bond</keyword>
<evidence type="ECO:0000259" key="8">
    <source>
        <dbReference type="PROSITE" id="PS51324"/>
    </source>
</evidence>
<dbReference type="PROSITE" id="PS51324">
    <property type="entry name" value="ERV_ALR"/>
    <property type="match status" value="1"/>
</dbReference>
<evidence type="ECO:0000256" key="7">
    <source>
        <dbReference type="SAM" id="Phobius"/>
    </source>
</evidence>
<dbReference type="SUPFAM" id="SSF69000">
    <property type="entry name" value="FAD-dependent thiol oxidase"/>
    <property type="match status" value="1"/>
</dbReference>
<evidence type="ECO:0000256" key="6">
    <source>
        <dbReference type="ARBA" id="ARBA00023157"/>
    </source>
</evidence>
<feature type="transmembrane region" description="Helical" evidence="7">
    <location>
        <begin position="144"/>
        <end position="164"/>
    </location>
</feature>
<evidence type="ECO:0000256" key="3">
    <source>
        <dbReference type="ARBA" id="ARBA00022630"/>
    </source>
</evidence>